<accession>A0A8H4AGK9</accession>
<gene>
    <name evidence="1" type="ORF">F8M41_021545</name>
</gene>
<sequence length="99" mass="11313">MQDLHLDEQPYLMNTGQATSNEDGLPCPALFPMHQITRICGNDVFGPEVRRAVQKRHDYEETFNLARKAVQSAVEAGGESLCHLKRSLNDWFIKKQRLT</sequence>
<evidence type="ECO:0000313" key="1">
    <source>
        <dbReference type="EMBL" id="KAF0492697.1"/>
    </source>
</evidence>
<proteinExistence type="predicted"/>
<keyword evidence="2" id="KW-1185">Reference proteome</keyword>
<dbReference type="Proteomes" id="UP000439903">
    <property type="component" value="Unassembled WGS sequence"/>
</dbReference>
<comment type="caution">
    <text evidence="1">The sequence shown here is derived from an EMBL/GenBank/DDBJ whole genome shotgun (WGS) entry which is preliminary data.</text>
</comment>
<organism evidence="1 2">
    <name type="scientific">Gigaspora margarita</name>
    <dbReference type="NCBI Taxonomy" id="4874"/>
    <lineage>
        <taxon>Eukaryota</taxon>
        <taxon>Fungi</taxon>
        <taxon>Fungi incertae sedis</taxon>
        <taxon>Mucoromycota</taxon>
        <taxon>Glomeromycotina</taxon>
        <taxon>Glomeromycetes</taxon>
        <taxon>Diversisporales</taxon>
        <taxon>Gigasporaceae</taxon>
        <taxon>Gigaspora</taxon>
    </lineage>
</organism>
<dbReference type="EMBL" id="WTPW01000636">
    <property type="protein sequence ID" value="KAF0492697.1"/>
    <property type="molecule type" value="Genomic_DNA"/>
</dbReference>
<dbReference type="AlphaFoldDB" id="A0A8H4AGK9"/>
<evidence type="ECO:0000313" key="2">
    <source>
        <dbReference type="Proteomes" id="UP000439903"/>
    </source>
</evidence>
<name>A0A8H4AGK9_GIGMA</name>
<dbReference type="OrthoDB" id="2396460at2759"/>
<reference evidence="1 2" key="1">
    <citation type="journal article" date="2019" name="Environ. Microbiol.">
        <title>At the nexus of three kingdoms: the genome of the mycorrhizal fungus Gigaspora margarita provides insights into plant, endobacterial and fungal interactions.</title>
        <authorList>
            <person name="Venice F."/>
            <person name="Ghignone S."/>
            <person name="Salvioli di Fossalunga A."/>
            <person name="Amselem J."/>
            <person name="Novero M."/>
            <person name="Xianan X."/>
            <person name="Sedzielewska Toro K."/>
            <person name="Morin E."/>
            <person name="Lipzen A."/>
            <person name="Grigoriev I.V."/>
            <person name="Henrissat B."/>
            <person name="Martin F.M."/>
            <person name="Bonfante P."/>
        </authorList>
    </citation>
    <scope>NUCLEOTIDE SEQUENCE [LARGE SCALE GENOMIC DNA]</scope>
    <source>
        <strain evidence="1 2">BEG34</strain>
    </source>
</reference>
<protein>
    <submittedName>
        <fullName evidence="1">Uncharacterized protein</fullName>
    </submittedName>
</protein>